<feature type="domain" description="Trimeric autotransporter adhesin YadA-like stalk" evidence="5">
    <location>
        <begin position="298"/>
        <end position="338"/>
    </location>
</feature>
<feature type="signal peptide" evidence="3">
    <location>
        <begin position="1"/>
        <end position="34"/>
    </location>
</feature>
<evidence type="ECO:0000313" key="6">
    <source>
        <dbReference type="EMBL" id="TPG23794.1"/>
    </source>
</evidence>
<protein>
    <recommendedName>
        <fullName evidence="8">Trimeric autotransporter adhesin YadA-like C-terminal membrane anchor domain-containing protein</fullName>
    </recommendedName>
</protein>
<evidence type="ECO:0000256" key="1">
    <source>
        <dbReference type="ARBA" id="ARBA00022448"/>
    </source>
</evidence>
<dbReference type="InterPro" id="IPR011049">
    <property type="entry name" value="Serralysin-like_metalloprot_C"/>
</dbReference>
<dbReference type="InterPro" id="IPR008635">
    <property type="entry name" value="Coiled_stalk_dom"/>
</dbReference>
<accession>A0A502DFJ8</accession>
<evidence type="ECO:0000256" key="3">
    <source>
        <dbReference type="SAM" id="SignalP"/>
    </source>
</evidence>
<dbReference type="EMBL" id="RCZI01000007">
    <property type="protein sequence ID" value="TPG23794.1"/>
    <property type="molecule type" value="Genomic_DNA"/>
</dbReference>
<feature type="domain" description="Trimeric autotransporter adhesin YadA-like stalk" evidence="5">
    <location>
        <begin position="236"/>
        <end position="274"/>
    </location>
</feature>
<gene>
    <name evidence="6" type="ORF">EAH82_19490</name>
</gene>
<dbReference type="AlphaFoldDB" id="A0A502DFJ8"/>
<dbReference type="InterPro" id="IPR045584">
    <property type="entry name" value="Pilin-like"/>
</dbReference>
<evidence type="ECO:0008006" key="8">
    <source>
        <dbReference type="Google" id="ProtNLM"/>
    </source>
</evidence>
<feature type="domain" description="Trimeric autotransporter adhesin YadA-like head" evidence="4">
    <location>
        <begin position="136"/>
        <end position="162"/>
    </location>
</feature>
<keyword evidence="3" id="KW-0732">Signal</keyword>
<dbReference type="RefSeq" id="WP_140844841.1">
    <property type="nucleotide sequence ID" value="NZ_RCZI01000007.1"/>
</dbReference>
<sequence>MNRTYRSVGNEALRAHRARITAAVLLLVAGAASAQVKIGDNPVTINPGSMLEVEATDRGVSMPRIAVTDRVTWGLRGNVPVEGMMVYNTNATTGVNGLQAGMAVWKNGQWVSVDETPYMHVNSTQVGNSTLANSGATGANAIAVGPNAVASGADSTALGQGASATAAQGVAIGAGSSVVQVGGVALGAGSVASTAAGVAGYVPPGASAAQTAAVIGTTSTQAAVSVGDAANGQYRQITGVAAGTVDSDAVNVSQLKGVQASVTNIDNSAVKYENNPDGSVNYNSVTLGNNASTGPVTVHNVAAGVAGTDAVNVNQLNATAGSLNNRINNLADQVSSNTKMLSGGIAASAAMAVVTPVEPGRYHVSGAVAGYNGQAGIGFNVLKRSDNGQTTLHAGVGWGSGGSKAIVRVGFGFSFD</sequence>
<dbReference type="Gene3D" id="3.30.1300.30">
    <property type="entry name" value="GSPII I/J protein-like"/>
    <property type="match status" value="1"/>
</dbReference>
<evidence type="ECO:0000256" key="2">
    <source>
        <dbReference type="ARBA" id="ARBA00022927"/>
    </source>
</evidence>
<dbReference type="Gene3D" id="2.150.10.10">
    <property type="entry name" value="Serralysin-like metalloprotease, C-terminal"/>
    <property type="match status" value="1"/>
</dbReference>
<reference evidence="6 7" key="1">
    <citation type="journal article" date="2019" name="Environ. Microbiol.">
        <title>Species interactions and distinct microbial communities in high Arctic permafrost affected cryosols are associated with the CH4 and CO2 gas fluxes.</title>
        <authorList>
            <person name="Altshuler I."/>
            <person name="Hamel J."/>
            <person name="Turney S."/>
            <person name="Magnuson E."/>
            <person name="Levesque R."/>
            <person name="Greer C."/>
            <person name="Whyte L.G."/>
        </authorList>
    </citation>
    <scope>NUCLEOTIDE SEQUENCE [LARGE SCALE GENOMIC DNA]</scope>
    <source>
        <strain evidence="6 7">S06.C</strain>
    </source>
</reference>
<evidence type="ECO:0000259" key="4">
    <source>
        <dbReference type="Pfam" id="PF05658"/>
    </source>
</evidence>
<dbReference type="Pfam" id="PF05662">
    <property type="entry name" value="YadA_stalk"/>
    <property type="match status" value="2"/>
</dbReference>
<dbReference type="Gene3D" id="6.10.250.2040">
    <property type="match status" value="1"/>
</dbReference>
<dbReference type="OrthoDB" id="1632057at2"/>
<proteinExistence type="predicted"/>
<evidence type="ECO:0000313" key="7">
    <source>
        <dbReference type="Proteomes" id="UP000319212"/>
    </source>
</evidence>
<name>A0A502DFJ8_9BURK</name>
<comment type="caution">
    <text evidence="6">The sequence shown here is derived from an EMBL/GenBank/DDBJ whole genome shotgun (WGS) entry which is preliminary data.</text>
</comment>
<evidence type="ECO:0000259" key="5">
    <source>
        <dbReference type="Pfam" id="PF05662"/>
    </source>
</evidence>
<dbReference type="InterPro" id="IPR008640">
    <property type="entry name" value="Adhesin_Head_dom"/>
</dbReference>
<dbReference type="GO" id="GO:0019867">
    <property type="term" value="C:outer membrane"/>
    <property type="evidence" value="ECO:0007669"/>
    <property type="project" value="InterPro"/>
</dbReference>
<keyword evidence="2" id="KW-0653">Protein transport</keyword>
<organism evidence="6 7">
    <name type="scientific">Variovorax guangxiensis</name>
    <dbReference type="NCBI Taxonomy" id="1775474"/>
    <lineage>
        <taxon>Bacteria</taxon>
        <taxon>Pseudomonadati</taxon>
        <taxon>Pseudomonadota</taxon>
        <taxon>Betaproteobacteria</taxon>
        <taxon>Burkholderiales</taxon>
        <taxon>Comamonadaceae</taxon>
        <taxon>Variovorax</taxon>
    </lineage>
</organism>
<feature type="chain" id="PRO_5021415399" description="Trimeric autotransporter adhesin YadA-like C-terminal membrane anchor domain-containing protein" evidence="3">
    <location>
        <begin position="35"/>
        <end position="416"/>
    </location>
</feature>
<dbReference type="Proteomes" id="UP000319212">
    <property type="component" value="Unassembled WGS sequence"/>
</dbReference>
<dbReference type="GO" id="GO:0015031">
    <property type="term" value="P:protein transport"/>
    <property type="evidence" value="ECO:0007669"/>
    <property type="project" value="UniProtKB-KW"/>
</dbReference>
<dbReference type="SUPFAM" id="SSF54523">
    <property type="entry name" value="Pili subunits"/>
    <property type="match status" value="1"/>
</dbReference>
<keyword evidence="1" id="KW-0813">Transport</keyword>
<dbReference type="Pfam" id="PF05658">
    <property type="entry name" value="YadA_head"/>
    <property type="match status" value="1"/>
</dbReference>
<dbReference type="SUPFAM" id="SSF101967">
    <property type="entry name" value="Adhesin YadA, collagen-binding domain"/>
    <property type="match status" value="2"/>
</dbReference>